<dbReference type="PANTHER" id="PTHR11552">
    <property type="entry name" value="GLUCOSE-METHANOL-CHOLINE GMC OXIDOREDUCTASE"/>
    <property type="match status" value="1"/>
</dbReference>
<proteinExistence type="inferred from homology"/>
<dbReference type="InterPro" id="IPR036188">
    <property type="entry name" value="FAD/NAD-bd_sf"/>
</dbReference>
<dbReference type="InterPro" id="IPR007867">
    <property type="entry name" value="GMC_OxRtase_C"/>
</dbReference>
<feature type="domain" description="Glucose-methanol-choline oxidoreductase N-terminal" evidence="3">
    <location>
        <begin position="386"/>
        <end position="400"/>
    </location>
</feature>
<dbReference type="PANTHER" id="PTHR11552:SF152">
    <property type="entry name" value="OXIDASE (CODA), PUTATIVE (AFU_ORTHOLOGUE AFUA_8G04090)-RELATED"/>
    <property type="match status" value="1"/>
</dbReference>
<organism evidence="4 5">
    <name type="scientific">Corynebacterium otitidis ATCC 51513</name>
    <dbReference type="NCBI Taxonomy" id="883169"/>
    <lineage>
        <taxon>Bacteria</taxon>
        <taxon>Bacillati</taxon>
        <taxon>Actinomycetota</taxon>
        <taxon>Actinomycetes</taxon>
        <taxon>Mycobacteriales</taxon>
        <taxon>Corynebacteriaceae</taxon>
        <taxon>Corynebacterium</taxon>
    </lineage>
</organism>
<dbReference type="AlphaFoldDB" id="I7LBP7"/>
<evidence type="ECO:0000259" key="3">
    <source>
        <dbReference type="PROSITE" id="PS00624"/>
    </source>
</evidence>
<dbReference type="GO" id="GO:0050660">
    <property type="term" value="F:flavin adenine dinucleotide binding"/>
    <property type="evidence" value="ECO:0007669"/>
    <property type="project" value="InterPro"/>
</dbReference>
<feature type="compositionally biased region" description="Basic and acidic residues" evidence="2">
    <location>
        <begin position="36"/>
        <end position="45"/>
    </location>
</feature>
<gene>
    <name evidence="4" type="primary">betA</name>
    <name evidence="4" type="ORF">BN46_0536</name>
</gene>
<reference evidence="4 5" key="1">
    <citation type="journal article" date="2012" name="J. Bacteriol.">
        <title>Draft Genome Sequence of Turicella otitidis ATCC 51513, Isolated from Middle Ear Fluid from a Child with Otitis Media.</title>
        <authorList>
            <person name="Brinkrolf K."/>
            <person name="Schneider J."/>
            <person name="Knecht M."/>
            <person name="Ruckert C."/>
            <person name="Tauch A."/>
        </authorList>
    </citation>
    <scope>NUCLEOTIDE SEQUENCE [LARGE SCALE GENOMIC DNA]</scope>
    <source>
        <strain evidence="4 5">ATCC 51513</strain>
    </source>
</reference>
<dbReference type="SUPFAM" id="SSF54373">
    <property type="entry name" value="FAD-linked reductases, C-terminal domain"/>
    <property type="match status" value="1"/>
</dbReference>
<evidence type="ECO:0000256" key="2">
    <source>
        <dbReference type="SAM" id="MobiDB-lite"/>
    </source>
</evidence>
<dbReference type="EC" id="1.1.3.17" evidence="4"/>
<dbReference type="InterPro" id="IPR012132">
    <property type="entry name" value="GMC_OxRdtase"/>
</dbReference>
<dbReference type="Pfam" id="PF00732">
    <property type="entry name" value="GMC_oxred_N"/>
    <property type="match status" value="1"/>
</dbReference>
<keyword evidence="4" id="KW-0560">Oxidoreductase</keyword>
<dbReference type="PROSITE" id="PS00624">
    <property type="entry name" value="GMC_OXRED_2"/>
    <property type="match status" value="1"/>
</dbReference>
<dbReference type="InterPro" id="IPR000172">
    <property type="entry name" value="GMC_OxRdtase_N"/>
</dbReference>
<dbReference type="SUPFAM" id="SSF51905">
    <property type="entry name" value="FAD/NAD(P)-binding domain"/>
    <property type="match status" value="1"/>
</dbReference>
<protein>
    <submittedName>
        <fullName evidence="4">Glucose-methanol-choline oxidoreductase</fullName>
        <ecNumber evidence="4">1.1.3.17</ecNumber>
    </submittedName>
</protein>
<evidence type="ECO:0000313" key="5">
    <source>
        <dbReference type="Proteomes" id="UP000011016"/>
    </source>
</evidence>
<accession>I7LBP7</accession>
<feature type="compositionally biased region" description="Basic and acidic residues" evidence="2">
    <location>
        <begin position="1"/>
        <end position="10"/>
    </location>
</feature>
<dbReference type="Proteomes" id="UP000011016">
    <property type="component" value="Unassembled WGS sequence"/>
</dbReference>
<dbReference type="Pfam" id="PF05199">
    <property type="entry name" value="GMC_oxred_C"/>
    <property type="match status" value="1"/>
</dbReference>
<evidence type="ECO:0000256" key="1">
    <source>
        <dbReference type="ARBA" id="ARBA00010790"/>
    </source>
</evidence>
<evidence type="ECO:0000313" key="4">
    <source>
        <dbReference type="EMBL" id="CCI83274.1"/>
    </source>
</evidence>
<name>I7LBP7_9CORY</name>
<sequence length="647" mass="70940">MDLELGHREPGVAGAAPRHGVDQRLPPLRAAGRVGRLRELRDRPGARPHGPGRVPGGQAHLREHRARGHRLVPRQDPKLAGPTRLPWPGHAPPARPRNPPPPPQRRKARPKKAMPYSTDPKANKSTLPDPPREDYDYIIVGGGSSGAALAARLSENPETTVALVEAGPHDKDLDEVLDLERWPELLESGLDWDYPVEPQENGNSFMRHARAKVLGGCSSHNSCIAFHTPAGDLREWVEMGAKGWEPENVLPLLKRLETNSRPGDNHGHDGPVELMDVPEDDPVGVAILDAAEQAGLPRSKFNEGEAVVNGAGFFQVNRKADGTRASSSVSYLHPISDRGNLDVLTDRQVSRVLFDGTRAVGIEYVDNPFNRKKQLRANREVILSAGAIDSPKLLLLSGIGPKEQLEEVGIDVLVDAPSVGENLQDHPEAVISWEAAKPMTRRSTQWWEIGIFARLDGDKDADLPDVMMHYGSVPFDMHTVRQGYPTADDAISLTPNIPHAKSRGTVKLRSADYRDKPKVDPRYFTDEEGYDLRIAVEGIKLARTIMNQPAIAEYKGRELFPGEDTTTDEEIGEYVKKTHNTVYHPVGTVKMGAPDDESAPLDPQLRVKGTEGLRVVDASIMPQIVAVNPNITCMLIGEKAADLITRG</sequence>
<dbReference type="GO" id="GO:0033713">
    <property type="term" value="F:choline:oxygen 1-oxidoreductase activity"/>
    <property type="evidence" value="ECO:0007669"/>
    <property type="project" value="UniProtKB-EC"/>
</dbReference>
<dbReference type="Gene3D" id="3.30.410.40">
    <property type="match status" value="1"/>
</dbReference>
<dbReference type="Gene3D" id="3.50.50.60">
    <property type="entry name" value="FAD/NAD(P)-binding domain"/>
    <property type="match status" value="1"/>
</dbReference>
<feature type="compositionally biased region" description="Pro residues" evidence="2">
    <location>
        <begin position="89"/>
        <end position="103"/>
    </location>
</feature>
<feature type="compositionally biased region" description="Basic residues" evidence="2">
    <location>
        <begin position="62"/>
        <end position="72"/>
    </location>
</feature>
<comment type="similarity">
    <text evidence="1">Belongs to the GMC oxidoreductase family.</text>
</comment>
<dbReference type="EMBL" id="CAJZ01000082">
    <property type="protein sequence ID" value="CCI83274.1"/>
    <property type="molecule type" value="Genomic_DNA"/>
</dbReference>
<feature type="region of interest" description="Disordered" evidence="2">
    <location>
        <begin position="1"/>
        <end position="132"/>
    </location>
</feature>
<comment type="caution">
    <text evidence="4">The sequence shown here is derived from an EMBL/GenBank/DDBJ whole genome shotgun (WGS) entry which is preliminary data.</text>
</comment>